<reference evidence="2" key="1">
    <citation type="submission" date="2022-08" db="EMBL/GenBank/DDBJ databases">
        <title>Nisaea acidiphila sp. nov., isolated from a marine algal debris and emended description of the genus Nisaea Urios et al. 2008.</title>
        <authorList>
            <person name="Kwon K."/>
        </authorList>
    </citation>
    <scope>NUCLEOTIDE SEQUENCE</scope>
    <source>
        <strain evidence="2">MEBiC11861</strain>
    </source>
</reference>
<evidence type="ECO:0000259" key="1">
    <source>
        <dbReference type="Pfam" id="PF23544"/>
    </source>
</evidence>
<dbReference type="AlphaFoldDB" id="A0A9J7AUV3"/>
<keyword evidence="3" id="KW-1185">Reference proteome</keyword>
<dbReference type="Proteomes" id="UP001060336">
    <property type="component" value="Chromosome"/>
</dbReference>
<evidence type="ECO:0000313" key="3">
    <source>
        <dbReference type="Proteomes" id="UP001060336"/>
    </source>
</evidence>
<protein>
    <recommendedName>
        <fullName evidence="1">AtuA-like ferredoxin-fold domain-containing protein</fullName>
    </recommendedName>
</protein>
<dbReference type="PANTHER" id="PTHR47585:SF2">
    <property type="entry name" value="DUF1446 DOMAIN PROTEIN (AFU_ORTHOLOGUE AFUA_6G11420)"/>
    <property type="match status" value="1"/>
</dbReference>
<organism evidence="2 3">
    <name type="scientific">Nisaea acidiphila</name>
    <dbReference type="NCBI Taxonomy" id="1862145"/>
    <lineage>
        <taxon>Bacteria</taxon>
        <taxon>Pseudomonadati</taxon>
        <taxon>Pseudomonadota</taxon>
        <taxon>Alphaproteobacteria</taxon>
        <taxon>Rhodospirillales</taxon>
        <taxon>Thalassobaculaceae</taxon>
        <taxon>Nisaea</taxon>
    </lineage>
</organism>
<name>A0A9J7AUV3_9PROT</name>
<dbReference type="Pfam" id="PF23544">
    <property type="entry name" value="AtuA_ferredoxin"/>
    <property type="match status" value="1"/>
</dbReference>
<dbReference type="PANTHER" id="PTHR47585">
    <property type="match status" value="1"/>
</dbReference>
<gene>
    <name evidence="2" type="ORF">NUH88_17505</name>
</gene>
<evidence type="ECO:0000313" key="2">
    <source>
        <dbReference type="EMBL" id="UUX49189.1"/>
    </source>
</evidence>
<dbReference type="InterPro" id="IPR056362">
    <property type="entry name" value="AtuA-like_ferredoxin_dom"/>
</dbReference>
<proteinExistence type="predicted"/>
<dbReference type="KEGG" id="naci:NUH88_17505"/>
<accession>A0A9J7AUV3</accession>
<dbReference type="EMBL" id="CP102480">
    <property type="protein sequence ID" value="UUX49189.1"/>
    <property type="molecule type" value="Genomic_DNA"/>
</dbReference>
<sequence>MTIVLDTVRLKLHDIAHGRSGDKGNRSNISVIPYCAEAYPLLLEQVTEAKVLELFAHKGASAVKRYELPNLPALNFVIDDALEGGVNSTLNLDLHGKTLSFMLLAIPVEVPLERVAEFTDGRRG</sequence>
<dbReference type="RefSeq" id="WP_257767713.1">
    <property type="nucleotide sequence ID" value="NZ_CP102480.1"/>
</dbReference>
<feature type="domain" description="AtuA-like ferredoxin-fold" evidence="1">
    <location>
        <begin position="11"/>
        <end position="108"/>
    </location>
</feature>